<name>A0A6I4UV56_9SPHN</name>
<feature type="domain" description="Cytochrome c" evidence="9">
    <location>
        <begin position="132"/>
        <end position="223"/>
    </location>
</feature>
<keyword evidence="2 6" id="KW-0349">Heme</keyword>
<evidence type="ECO:0000256" key="6">
    <source>
        <dbReference type="PROSITE-ProRule" id="PRU00433"/>
    </source>
</evidence>
<evidence type="ECO:0000256" key="8">
    <source>
        <dbReference type="SAM" id="SignalP"/>
    </source>
</evidence>
<keyword evidence="5 6" id="KW-0408">Iron</keyword>
<gene>
    <name evidence="10" type="ORF">GRI75_07025</name>
</gene>
<evidence type="ECO:0000256" key="1">
    <source>
        <dbReference type="ARBA" id="ARBA00022448"/>
    </source>
</evidence>
<feature type="compositionally biased region" description="Basic and acidic residues" evidence="7">
    <location>
        <begin position="237"/>
        <end position="247"/>
    </location>
</feature>
<evidence type="ECO:0000256" key="5">
    <source>
        <dbReference type="ARBA" id="ARBA00023004"/>
    </source>
</evidence>
<dbReference type="GO" id="GO:0009055">
    <property type="term" value="F:electron transfer activity"/>
    <property type="evidence" value="ECO:0007669"/>
    <property type="project" value="InterPro"/>
</dbReference>
<evidence type="ECO:0000313" key="10">
    <source>
        <dbReference type="EMBL" id="MXP41393.1"/>
    </source>
</evidence>
<feature type="region of interest" description="Disordered" evidence="7">
    <location>
        <begin position="219"/>
        <end position="247"/>
    </location>
</feature>
<reference evidence="10 11" key="1">
    <citation type="submission" date="2019-12" db="EMBL/GenBank/DDBJ databases">
        <title>Genomic-based taxomic classification of the family Erythrobacteraceae.</title>
        <authorList>
            <person name="Xu L."/>
        </authorList>
    </citation>
    <scope>NUCLEOTIDE SEQUENCE [LARGE SCALE GENOMIC DNA]</scope>
    <source>
        <strain evidence="10 11">MCCC 1K02066</strain>
    </source>
</reference>
<dbReference type="Proteomes" id="UP000469159">
    <property type="component" value="Unassembled WGS sequence"/>
</dbReference>
<keyword evidence="11" id="KW-1185">Reference proteome</keyword>
<keyword evidence="3 6" id="KW-0479">Metal-binding</keyword>
<organism evidence="10 11">
    <name type="scientific">Croceibacterium soli</name>
    <dbReference type="NCBI Taxonomy" id="1739690"/>
    <lineage>
        <taxon>Bacteria</taxon>
        <taxon>Pseudomonadati</taxon>
        <taxon>Pseudomonadota</taxon>
        <taxon>Alphaproteobacteria</taxon>
        <taxon>Sphingomonadales</taxon>
        <taxon>Erythrobacteraceae</taxon>
        <taxon>Croceibacterium</taxon>
    </lineage>
</organism>
<dbReference type="EMBL" id="WTYK01000003">
    <property type="protein sequence ID" value="MXP41393.1"/>
    <property type="molecule type" value="Genomic_DNA"/>
</dbReference>
<comment type="caution">
    <text evidence="10">The sequence shown here is derived from an EMBL/GenBank/DDBJ whole genome shotgun (WGS) entry which is preliminary data.</text>
</comment>
<proteinExistence type="predicted"/>
<evidence type="ECO:0000256" key="4">
    <source>
        <dbReference type="ARBA" id="ARBA00022982"/>
    </source>
</evidence>
<dbReference type="AlphaFoldDB" id="A0A6I4UV56"/>
<dbReference type="GO" id="GO:0046872">
    <property type="term" value="F:metal ion binding"/>
    <property type="evidence" value="ECO:0007669"/>
    <property type="project" value="UniProtKB-KW"/>
</dbReference>
<evidence type="ECO:0000256" key="7">
    <source>
        <dbReference type="SAM" id="MobiDB-lite"/>
    </source>
</evidence>
<evidence type="ECO:0000259" key="9">
    <source>
        <dbReference type="PROSITE" id="PS51007"/>
    </source>
</evidence>
<dbReference type="SUPFAM" id="SSF46626">
    <property type="entry name" value="Cytochrome c"/>
    <property type="match status" value="2"/>
</dbReference>
<dbReference type="RefSeq" id="WP_160746245.1">
    <property type="nucleotide sequence ID" value="NZ_WTYK01000003.1"/>
</dbReference>
<evidence type="ECO:0000256" key="2">
    <source>
        <dbReference type="ARBA" id="ARBA00022617"/>
    </source>
</evidence>
<dbReference type="InterPro" id="IPR036909">
    <property type="entry name" value="Cyt_c-like_dom_sf"/>
</dbReference>
<dbReference type="PANTHER" id="PTHR33751">
    <property type="entry name" value="CBB3-TYPE CYTOCHROME C OXIDASE SUBUNIT FIXP"/>
    <property type="match status" value="1"/>
</dbReference>
<feature type="domain" description="Cytochrome c" evidence="9">
    <location>
        <begin position="33"/>
        <end position="120"/>
    </location>
</feature>
<dbReference type="InterPro" id="IPR009056">
    <property type="entry name" value="Cyt_c-like_dom"/>
</dbReference>
<dbReference type="PANTHER" id="PTHR33751:SF9">
    <property type="entry name" value="CYTOCHROME C4"/>
    <property type="match status" value="1"/>
</dbReference>
<keyword evidence="1" id="KW-0813">Transport</keyword>
<evidence type="ECO:0000313" key="11">
    <source>
        <dbReference type="Proteomes" id="UP000469159"/>
    </source>
</evidence>
<dbReference type="OrthoDB" id="9773456at2"/>
<accession>A0A6I4UV56</accession>
<dbReference type="Pfam" id="PF00034">
    <property type="entry name" value="Cytochrom_C"/>
    <property type="match status" value="1"/>
</dbReference>
<dbReference type="Gene3D" id="1.10.760.10">
    <property type="entry name" value="Cytochrome c-like domain"/>
    <property type="match status" value="2"/>
</dbReference>
<feature type="signal peptide" evidence="8">
    <location>
        <begin position="1"/>
        <end position="21"/>
    </location>
</feature>
<evidence type="ECO:0000256" key="3">
    <source>
        <dbReference type="ARBA" id="ARBA00022723"/>
    </source>
</evidence>
<dbReference type="GO" id="GO:0020037">
    <property type="term" value="F:heme binding"/>
    <property type="evidence" value="ECO:0007669"/>
    <property type="project" value="InterPro"/>
</dbReference>
<protein>
    <submittedName>
        <fullName evidence="10">C-type cytochrome</fullName>
    </submittedName>
</protein>
<dbReference type="PROSITE" id="PS51257">
    <property type="entry name" value="PROKAR_LIPOPROTEIN"/>
    <property type="match status" value="1"/>
</dbReference>
<dbReference type="PROSITE" id="PS51007">
    <property type="entry name" value="CYTC"/>
    <property type="match status" value="2"/>
</dbReference>
<sequence length="247" mass="25794">MGLPALRSGSSAIPAACLALAAAGCTPEPVPKPFAQTGELVALSGGDAGPRGACHTCHGMSGEGDGNLTPRIAGLDPGYIARQLIFYADGLRQHEQMSWIARQLTDEQRSHVSDYYAGMEPAPLERAPSVRLACEPGAEALYLQGDPERGLEACATCHGRDGGDAQAGSPSLAGQPAPYVAAQLRAWRSGERYGDPQNVMLAAAQAMAEEEINPLADYIARTGDGSDRPGFPAECPSPRRRDPRSGA</sequence>
<keyword evidence="4" id="KW-0249">Electron transport</keyword>
<keyword evidence="8" id="KW-0732">Signal</keyword>
<feature type="chain" id="PRO_5026079609" evidence="8">
    <location>
        <begin position="22"/>
        <end position="247"/>
    </location>
</feature>
<dbReference type="InterPro" id="IPR050597">
    <property type="entry name" value="Cytochrome_c_Oxidase_Subunit"/>
</dbReference>